<dbReference type="AlphaFoldDB" id="A0A6J6UNH8"/>
<sequence length="67" mass="7424">MKIEPSTAVVSNQTRFARSSPRWMADNASTMVSELMSSTNELAEVNGMSNTSFGPMEPSAMRFLYSR</sequence>
<dbReference type="EMBL" id="CAEZYR010000105">
    <property type="protein sequence ID" value="CAB4760715.1"/>
    <property type="molecule type" value="Genomic_DNA"/>
</dbReference>
<proteinExistence type="predicted"/>
<evidence type="ECO:0000313" key="1">
    <source>
        <dbReference type="EMBL" id="CAB4760715.1"/>
    </source>
</evidence>
<accession>A0A6J6UNH8</accession>
<name>A0A6J6UNH8_9ZZZZ</name>
<reference evidence="1" key="1">
    <citation type="submission" date="2020-05" db="EMBL/GenBank/DDBJ databases">
        <authorList>
            <person name="Chiriac C."/>
            <person name="Salcher M."/>
            <person name="Ghai R."/>
            <person name="Kavagutti S V."/>
        </authorList>
    </citation>
    <scope>NUCLEOTIDE SEQUENCE</scope>
</reference>
<gene>
    <name evidence="1" type="ORF">UFOPK2754_02391</name>
</gene>
<organism evidence="1">
    <name type="scientific">freshwater metagenome</name>
    <dbReference type="NCBI Taxonomy" id="449393"/>
    <lineage>
        <taxon>unclassified sequences</taxon>
        <taxon>metagenomes</taxon>
        <taxon>ecological metagenomes</taxon>
    </lineage>
</organism>
<protein>
    <submittedName>
        <fullName evidence="1">Unannotated protein</fullName>
    </submittedName>
</protein>